<proteinExistence type="predicted"/>
<protein>
    <recommendedName>
        <fullName evidence="1">Tyrosine specific protein phosphatases domain-containing protein</fullName>
    </recommendedName>
</protein>
<reference evidence="2 3" key="1">
    <citation type="submission" date="2017-04" db="EMBL/GenBank/DDBJ databases">
        <title>Draft genome sequence of Marssonina coronaria NL1: causal agent of apple blotch.</title>
        <authorList>
            <person name="Cheng Q."/>
        </authorList>
    </citation>
    <scope>NUCLEOTIDE SEQUENCE [LARGE SCALE GENOMIC DNA]</scope>
    <source>
        <strain evidence="2 3">NL1</strain>
    </source>
</reference>
<dbReference type="InParanoid" id="A0A218ZHH6"/>
<dbReference type="Gene3D" id="3.90.190.10">
    <property type="entry name" value="Protein tyrosine phosphatase superfamily"/>
    <property type="match status" value="1"/>
</dbReference>
<name>A0A218ZHH6_9HELO</name>
<dbReference type="InterPro" id="IPR029021">
    <property type="entry name" value="Prot-tyrosine_phosphatase-like"/>
</dbReference>
<evidence type="ECO:0000313" key="2">
    <source>
        <dbReference type="EMBL" id="OWP07202.1"/>
    </source>
</evidence>
<organism evidence="2 3">
    <name type="scientific">Diplocarpon coronariae</name>
    <dbReference type="NCBI Taxonomy" id="2795749"/>
    <lineage>
        <taxon>Eukaryota</taxon>
        <taxon>Fungi</taxon>
        <taxon>Dikarya</taxon>
        <taxon>Ascomycota</taxon>
        <taxon>Pezizomycotina</taxon>
        <taxon>Leotiomycetes</taxon>
        <taxon>Helotiales</taxon>
        <taxon>Drepanopezizaceae</taxon>
        <taxon>Diplocarpon</taxon>
    </lineage>
</organism>
<dbReference type="SUPFAM" id="SSF52799">
    <property type="entry name" value="(Phosphotyrosine protein) phosphatases II"/>
    <property type="match status" value="1"/>
</dbReference>
<dbReference type="AlphaFoldDB" id="A0A218ZHH6"/>
<dbReference type="Proteomes" id="UP000242519">
    <property type="component" value="Unassembled WGS sequence"/>
</dbReference>
<keyword evidence="3" id="KW-1185">Reference proteome</keyword>
<accession>A0A218ZHH6</accession>
<dbReference type="STRING" id="503106.A0A218ZHH6"/>
<evidence type="ECO:0000313" key="3">
    <source>
        <dbReference type="Proteomes" id="UP000242519"/>
    </source>
</evidence>
<dbReference type="PROSITE" id="PS50056">
    <property type="entry name" value="TYR_PHOSPHATASE_2"/>
    <property type="match status" value="1"/>
</dbReference>
<sequence>MKTLREVDETHCPEVFVKEWGFQTKDIVDISHESPSYEPRGLEKGGVHYHKFPTAAKIPPTDDEVTALIAVIDGVREEQQVRAREDWTNPHFIRVHCHDALNRTGYFIVCSLVERIGYDVLVAFDEFALRRPKGIKHVHFKDHLFLRSCKGIQRAPTP</sequence>
<gene>
    <name evidence="2" type="ORF">B2J93_1975</name>
</gene>
<dbReference type="InterPro" id="IPR000387">
    <property type="entry name" value="Tyr_Pase_dom"/>
</dbReference>
<evidence type="ECO:0000259" key="1">
    <source>
        <dbReference type="PROSITE" id="PS50056"/>
    </source>
</evidence>
<dbReference type="OrthoDB" id="428974at2759"/>
<feature type="domain" description="Tyrosine specific protein phosphatases" evidence="1">
    <location>
        <begin position="66"/>
        <end position="136"/>
    </location>
</feature>
<dbReference type="EMBL" id="MZNU01000019">
    <property type="protein sequence ID" value="OWP07202.1"/>
    <property type="molecule type" value="Genomic_DNA"/>
</dbReference>
<comment type="caution">
    <text evidence="2">The sequence shown here is derived from an EMBL/GenBank/DDBJ whole genome shotgun (WGS) entry which is preliminary data.</text>
</comment>